<dbReference type="OrthoDB" id="3937708at2759"/>
<feature type="non-terminal residue" evidence="1">
    <location>
        <position position="1"/>
    </location>
</feature>
<gene>
    <name evidence="1" type="ORF">NA57DRAFT_18329</name>
</gene>
<dbReference type="EMBL" id="ML978121">
    <property type="protein sequence ID" value="KAF2103703.1"/>
    <property type="molecule type" value="Genomic_DNA"/>
</dbReference>
<reference evidence="1" key="1">
    <citation type="journal article" date="2020" name="Stud. Mycol.">
        <title>101 Dothideomycetes genomes: a test case for predicting lifestyles and emergence of pathogens.</title>
        <authorList>
            <person name="Haridas S."/>
            <person name="Albert R."/>
            <person name="Binder M."/>
            <person name="Bloem J."/>
            <person name="Labutti K."/>
            <person name="Salamov A."/>
            <person name="Andreopoulos B."/>
            <person name="Baker S."/>
            <person name="Barry K."/>
            <person name="Bills G."/>
            <person name="Bluhm B."/>
            <person name="Cannon C."/>
            <person name="Castanera R."/>
            <person name="Culley D."/>
            <person name="Daum C."/>
            <person name="Ezra D."/>
            <person name="Gonzalez J."/>
            <person name="Henrissat B."/>
            <person name="Kuo A."/>
            <person name="Liang C."/>
            <person name="Lipzen A."/>
            <person name="Lutzoni F."/>
            <person name="Magnuson J."/>
            <person name="Mondo S."/>
            <person name="Nolan M."/>
            <person name="Ohm R."/>
            <person name="Pangilinan J."/>
            <person name="Park H.-J."/>
            <person name="Ramirez L."/>
            <person name="Alfaro M."/>
            <person name="Sun H."/>
            <person name="Tritt A."/>
            <person name="Yoshinaga Y."/>
            <person name="Zwiers L.-H."/>
            <person name="Turgeon B."/>
            <person name="Goodwin S."/>
            <person name="Spatafora J."/>
            <person name="Crous P."/>
            <person name="Grigoriev I."/>
        </authorList>
    </citation>
    <scope>NUCLEOTIDE SEQUENCE</scope>
    <source>
        <strain evidence="1">CBS 133067</strain>
    </source>
</reference>
<name>A0A9P4IQV9_9PEZI</name>
<evidence type="ECO:0000313" key="1">
    <source>
        <dbReference type="EMBL" id="KAF2103703.1"/>
    </source>
</evidence>
<sequence>ALFAQRAVADCVSFGMDFQDGGSYFQNSLSTDPFTFVSQFEGKRSQMRSCNNDTASNIFVDPNGDQVLCSDTSLTPDDTNQMSTCPTDKDQLFDGYWSVIIISNNGNGDPIGYERDFSLSVGPQVTTTYTPTVVI</sequence>
<organism evidence="1 2">
    <name type="scientific">Rhizodiscina lignyota</name>
    <dbReference type="NCBI Taxonomy" id="1504668"/>
    <lineage>
        <taxon>Eukaryota</taxon>
        <taxon>Fungi</taxon>
        <taxon>Dikarya</taxon>
        <taxon>Ascomycota</taxon>
        <taxon>Pezizomycotina</taxon>
        <taxon>Dothideomycetes</taxon>
        <taxon>Pleosporomycetidae</taxon>
        <taxon>Aulographales</taxon>
        <taxon>Rhizodiscinaceae</taxon>
        <taxon>Rhizodiscina</taxon>
    </lineage>
</organism>
<accession>A0A9P4IQV9</accession>
<dbReference type="AlphaFoldDB" id="A0A9P4IQV9"/>
<dbReference type="Proteomes" id="UP000799772">
    <property type="component" value="Unassembled WGS sequence"/>
</dbReference>
<keyword evidence="2" id="KW-1185">Reference proteome</keyword>
<feature type="non-terminal residue" evidence="1">
    <location>
        <position position="135"/>
    </location>
</feature>
<proteinExistence type="predicted"/>
<protein>
    <submittedName>
        <fullName evidence="1">Uncharacterized protein</fullName>
    </submittedName>
</protein>
<evidence type="ECO:0000313" key="2">
    <source>
        <dbReference type="Proteomes" id="UP000799772"/>
    </source>
</evidence>
<comment type="caution">
    <text evidence="1">The sequence shown here is derived from an EMBL/GenBank/DDBJ whole genome shotgun (WGS) entry which is preliminary data.</text>
</comment>